<keyword evidence="4" id="KW-1185">Reference proteome</keyword>
<evidence type="ECO:0000313" key="3">
    <source>
        <dbReference type="EMBL" id="RAI59659.1"/>
    </source>
</evidence>
<evidence type="ECO:0000256" key="1">
    <source>
        <dbReference type="SAM" id="MobiDB-lite"/>
    </source>
</evidence>
<dbReference type="OrthoDB" id="8445772at2"/>
<dbReference type="RefSeq" id="WP_111469348.1">
    <property type="nucleotide sequence ID" value="NZ_QLIX01000004.1"/>
</dbReference>
<evidence type="ECO:0000256" key="2">
    <source>
        <dbReference type="SAM" id="Phobius"/>
    </source>
</evidence>
<organism evidence="3 4">
    <name type="scientific">Roseicella frigidaeris</name>
    <dbReference type="NCBI Taxonomy" id="2230885"/>
    <lineage>
        <taxon>Bacteria</taxon>
        <taxon>Pseudomonadati</taxon>
        <taxon>Pseudomonadota</taxon>
        <taxon>Alphaproteobacteria</taxon>
        <taxon>Acetobacterales</taxon>
        <taxon>Roseomonadaceae</taxon>
        <taxon>Roseicella</taxon>
    </lineage>
</organism>
<keyword evidence="2" id="KW-1133">Transmembrane helix</keyword>
<protein>
    <submittedName>
        <fullName evidence="3">Uncharacterized protein</fullName>
    </submittedName>
</protein>
<name>A0A327MA75_9PROT</name>
<evidence type="ECO:0000313" key="4">
    <source>
        <dbReference type="Proteomes" id="UP000249065"/>
    </source>
</evidence>
<keyword evidence="2" id="KW-0472">Membrane</keyword>
<dbReference type="AlphaFoldDB" id="A0A327MA75"/>
<gene>
    <name evidence="3" type="ORF">DOO78_08720</name>
</gene>
<feature type="compositionally biased region" description="Low complexity" evidence="1">
    <location>
        <begin position="216"/>
        <end position="228"/>
    </location>
</feature>
<feature type="transmembrane region" description="Helical" evidence="2">
    <location>
        <begin position="21"/>
        <end position="46"/>
    </location>
</feature>
<keyword evidence="2" id="KW-0812">Transmembrane</keyword>
<sequence length="237" mass="25106">MRRFLGRLGFIHRHLWRRDGLYRVALLAGPAPLLGVLLALAAWAGLQALVAPRTVPPPPAWAARPEPGPGAAAPLVIAPDLPLPPGMGEGALADQASGWAATIKALLLQLGSQFEIPDPPLRRFALQGPVIEAAQLQAMLPTPVGLHAMTGTAFLAIRQAGRHALTLRVERQAGERATCLGRLDFGGQRIMEVLNLNMQGGQGRTFPPRGLELQRASIGSSSPSAAGATRRWRGRPG</sequence>
<dbReference type="EMBL" id="QLIX01000004">
    <property type="protein sequence ID" value="RAI59659.1"/>
    <property type="molecule type" value="Genomic_DNA"/>
</dbReference>
<feature type="region of interest" description="Disordered" evidence="1">
    <location>
        <begin position="215"/>
        <end position="237"/>
    </location>
</feature>
<comment type="caution">
    <text evidence="3">The sequence shown here is derived from an EMBL/GenBank/DDBJ whole genome shotgun (WGS) entry which is preliminary data.</text>
</comment>
<proteinExistence type="predicted"/>
<accession>A0A327MA75</accession>
<reference evidence="4" key="1">
    <citation type="submission" date="2018-06" db="EMBL/GenBank/DDBJ databases">
        <authorList>
            <person name="Khan S.A."/>
        </authorList>
    </citation>
    <scope>NUCLEOTIDE SEQUENCE [LARGE SCALE GENOMIC DNA]</scope>
    <source>
        <strain evidence="4">DB-1506</strain>
    </source>
</reference>
<dbReference type="Proteomes" id="UP000249065">
    <property type="component" value="Unassembled WGS sequence"/>
</dbReference>